<accession>A0A9X4KRM0</accession>
<dbReference type="EMBL" id="JAPDIA010000003">
    <property type="protein sequence ID" value="MDG0809625.1"/>
    <property type="molecule type" value="Genomic_DNA"/>
</dbReference>
<comment type="caution">
    <text evidence="3">The sequence shown here is derived from an EMBL/GenBank/DDBJ whole genome shotgun (WGS) entry which is preliminary data.</text>
</comment>
<dbReference type="Gene3D" id="3.40.630.30">
    <property type="match status" value="1"/>
</dbReference>
<evidence type="ECO:0000313" key="3">
    <source>
        <dbReference type="EMBL" id="MDG0809625.1"/>
    </source>
</evidence>
<reference evidence="3" key="1">
    <citation type="submission" date="2022-10" db="EMBL/GenBank/DDBJ databases">
        <title>Comparative genomic analysis of Cohnella hashimotonis sp. nov., isolated from the International Space Station.</title>
        <authorList>
            <person name="Simpson A."/>
            <person name="Venkateswaran K."/>
        </authorList>
    </citation>
    <scope>NUCLEOTIDE SEQUENCE</scope>
    <source>
        <strain evidence="3">DSM 28161</strain>
    </source>
</reference>
<dbReference type="GO" id="GO:0016747">
    <property type="term" value="F:acyltransferase activity, transferring groups other than amino-acyl groups"/>
    <property type="evidence" value="ECO:0007669"/>
    <property type="project" value="InterPro"/>
</dbReference>
<evidence type="ECO:0000259" key="2">
    <source>
        <dbReference type="PROSITE" id="PS51729"/>
    </source>
</evidence>
<protein>
    <submittedName>
        <fullName evidence="3">N-acetyltransferase</fullName>
    </submittedName>
</protein>
<dbReference type="InterPro" id="IPR016181">
    <property type="entry name" value="Acyl_CoA_acyltransferase"/>
</dbReference>
<dbReference type="PANTHER" id="PTHR31435">
    <property type="entry name" value="PROTEIN NATD1"/>
    <property type="match status" value="1"/>
</dbReference>
<dbReference type="CDD" id="cd04301">
    <property type="entry name" value="NAT_SF"/>
    <property type="match status" value="1"/>
</dbReference>
<proteinExistence type="predicted"/>
<evidence type="ECO:0000313" key="4">
    <source>
        <dbReference type="Proteomes" id="UP001153404"/>
    </source>
</evidence>
<dbReference type="PROSITE" id="PS51186">
    <property type="entry name" value="GNAT"/>
    <property type="match status" value="1"/>
</dbReference>
<dbReference type="InterPro" id="IPR045057">
    <property type="entry name" value="Gcn5-rel_NAT"/>
</dbReference>
<dbReference type="AlphaFoldDB" id="A0A9X4KRM0"/>
<dbReference type="InterPro" id="IPR000182">
    <property type="entry name" value="GNAT_dom"/>
</dbReference>
<feature type="domain" description="N-acetyltransferase" evidence="1">
    <location>
        <begin position="1"/>
        <end position="125"/>
    </location>
</feature>
<feature type="domain" description="N-acetyltransferase" evidence="2">
    <location>
        <begin position="19"/>
        <end position="106"/>
    </location>
</feature>
<dbReference type="PANTHER" id="PTHR31435:SF10">
    <property type="entry name" value="BSR4717 PROTEIN"/>
    <property type="match status" value="1"/>
</dbReference>
<dbReference type="Proteomes" id="UP001153404">
    <property type="component" value="Unassembled WGS sequence"/>
</dbReference>
<dbReference type="RefSeq" id="WP_277531031.1">
    <property type="nucleotide sequence ID" value="NZ_JAPDIA010000003.1"/>
</dbReference>
<dbReference type="Pfam" id="PF14542">
    <property type="entry name" value="Acetyltransf_CG"/>
    <property type="match status" value="1"/>
</dbReference>
<gene>
    <name evidence="3" type="ORF">OMP40_09915</name>
</gene>
<name>A0A9X4KRM0_9BACL</name>
<organism evidence="3 4">
    <name type="scientific">Cohnella rhizosphaerae</name>
    <dbReference type="NCBI Taxonomy" id="1457232"/>
    <lineage>
        <taxon>Bacteria</taxon>
        <taxon>Bacillati</taxon>
        <taxon>Bacillota</taxon>
        <taxon>Bacilli</taxon>
        <taxon>Bacillales</taxon>
        <taxon>Paenibacillaceae</taxon>
        <taxon>Cohnella</taxon>
    </lineage>
</organism>
<dbReference type="SUPFAM" id="SSF55729">
    <property type="entry name" value="Acyl-CoA N-acyltransferases (Nat)"/>
    <property type="match status" value="1"/>
</dbReference>
<evidence type="ECO:0000259" key="1">
    <source>
        <dbReference type="PROSITE" id="PS51186"/>
    </source>
</evidence>
<keyword evidence="4" id="KW-1185">Reference proteome</keyword>
<dbReference type="PROSITE" id="PS51729">
    <property type="entry name" value="GNAT_YJDJ"/>
    <property type="match status" value="1"/>
</dbReference>
<dbReference type="InterPro" id="IPR031165">
    <property type="entry name" value="GNAT_YJDJ"/>
</dbReference>
<sequence>MSALYNNETPEVRPEEEIVAEREGNGYILRGVKGRIGQISYTMADADTWIIDHTSVDGEYRGRGLARQLLDFVVEEAREKGRKIIPSCSYALQQFQADPSLADVWAEGDASRYSDSYSSNGVESR</sequence>